<dbReference type="PROSITE" id="PS50932">
    <property type="entry name" value="HTH_LACI_2"/>
    <property type="match status" value="1"/>
</dbReference>
<dbReference type="PANTHER" id="PTHR30146:SF109">
    <property type="entry name" value="HTH-TYPE TRANSCRIPTIONAL REGULATOR GALS"/>
    <property type="match status" value="1"/>
</dbReference>
<dbReference type="OrthoDB" id="3563699at2"/>
<dbReference type="InterPro" id="IPR000843">
    <property type="entry name" value="HTH_LacI"/>
</dbReference>
<comment type="caution">
    <text evidence="5">The sequence shown here is derived from an EMBL/GenBank/DDBJ whole genome shotgun (WGS) entry which is preliminary data.</text>
</comment>
<dbReference type="Proteomes" id="UP000308760">
    <property type="component" value="Unassembled WGS sequence"/>
</dbReference>
<evidence type="ECO:0000259" key="4">
    <source>
        <dbReference type="PROSITE" id="PS50932"/>
    </source>
</evidence>
<organism evidence="5 6">
    <name type="scientific">Glycomyces buryatensis</name>
    <dbReference type="NCBI Taxonomy" id="2570927"/>
    <lineage>
        <taxon>Bacteria</taxon>
        <taxon>Bacillati</taxon>
        <taxon>Actinomycetota</taxon>
        <taxon>Actinomycetes</taxon>
        <taxon>Glycomycetales</taxon>
        <taxon>Glycomycetaceae</taxon>
        <taxon>Glycomyces</taxon>
    </lineage>
</organism>
<dbReference type="Gene3D" id="3.40.50.2300">
    <property type="match status" value="2"/>
</dbReference>
<protein>
    <submittedName>
        <fullName evidence="5">LacI family transcriptional regulator</fullName>
    </submittedName>
</protein>
<dbReference type="Pfam" id="PF00356">
    <property type="entry name" value="LacI"/>
    <property type="match status" value="1"/>
</dbReference>
<dbReference type="InterPro" id="IPR046335">
    <property type="entry name" value="LacI/GalR-like_sensor"/>
</dbReference>
<reference evidence="5 6" key="2">
    <citation type="submission" date="2019-05" db="EMBL/GenBank/DDBJ databases">
        <title>Glycomyces buryatensis sp. nov.</title>
        <authorList>
            <person name="Nikitina E."/>
        </authorList>
    </citation>
    <scope>NUCLEOTIDE SEQUENCE [LARGE SCALE GENOMIC DNA]</scope>
    <source>
        <strain evidence="5 6">18</strain>
    </source>
</reference>
<sequence>MKRPTLADVAAMAGVSPKTVSNVLRDRPYAATATRERVWEAVAAVGYRVNRAGRALAGGGSGRIAVVVPNLHQPYYAENAERLILALAAQNLTSTLRIASNADAEREAILGATTADADGMIVFAPHINAELLDGKAPNRPVVQFGSTPTGLLDTVVMGEYEGFKAVTRHLLDTGRRRLALVWNATRNGRPAGRRFEGFLAAHEEFGLEADPALAVAGSDWDRRAPGFEAMTGLLASGGDFDAVMGINDAVAVGALRALRTHGVRVPDDVALTGFDDTDEAEFTVPPLTTVSPEHEAMVGAAVRMLTERLGGSAGPPREYHAAAHVIPRASSGVPR</sequence>
<evidence type="ECO:0000256" key="3">
    <source>
        <dbReference type="ARBA" id="ARBA00023163"/>
    </source>
</evidence>
<keyword evidence="1" id="KW-0805">Transcription regulation</keyword>
<evidence type="ECO:0000256" key="1">
    <source>
        <dbReference type="ARBA" id="ARBA00023015"/>
    </source>
</evidence>
<feature type="domain" description="HTH lacI-type" evidence="4">
    <location>
        <begin position="4"/>
        <end position="58"/>
    </location>
</feature>
<dbReference type="EMBL" id="STGY01000054">
    <property type="protein sequence ID" value="THV40886.1"/>
    <property type="molecule type" value="Genomic_DNA"/>
</dbReference>
<dbReference type="GO" id="GO:0000976">
    <property type="term" value="F:transcription cis-regulatory region binding"/>
    <property type="evidence" value="ECO:0007669"/>
    <property type="project" value="TreeGrafter"/>
</dbReference>
<dbReference type="PROSITE" id="PS00356">
    <property type="entry name" value="HTH_LACI_1"/>
    <property type="match status" value="1"/>
</dbReference>
<name>A0A4V4HSA6_9ACTN</name>
<reference evidence="6" key="1">
    <citation type="submission" date="2019-04" db="EMBL/GenBank/DDBJ databases">
        <title>Nocardioides xinjiangensis sp. nov.</title>
        <authorList>
            <person name="Liu S."/>
        </authorList>
    </citation>
    <scope>NUCLEOTIDE SEQUENCE [LARGE SCALE GENOMIC DNA]</scope>
    <source>
        <strain evidence="6">18</strain>
    </source>
</reference>
<evidence type="ECO:0000313" key="5">
    <source>
        <dbReference type="EMBL" id="THV40886.1"/>
    </source>
</evidence>
<dbReference type="PANTHER" id="PTHR30146">
    <property type="entry name" value="LACI-RELATED TRANSCRIPTIONAL REPRESSOR"/>
    <property type="match status" value="1"/>
</dbReference>
<evidence type="ECO:0000313" key="6">
    <source>
        <dbReference type="Proteomes" id="UP000308760"/>
    </source>
</evidence>
<accession>A0A4V4HSA6</accession>
<keyword evidence="3" id="KW-0804">Transcription</keyword>
<dbReference type="InterPro" id="IPR028082">
    <property type="entry name" value="Peripla_BP_I"/>
</dbReference>
<keyword evidence="6" id="KW-1185">Reference proteome</keyword>
<dbReference type="SUPFAM" id="SSF47413">
    <property type="entry name" value="lambda repressor-like DNA-binding domains"/>
    <property type="match status" value="1"/>
</dbReference>
<keyword evidence="2" id="KW-0238">DNA-binding</keyword>
<evidence type="ECO:0000256" key="2">
    <source>
        <dbReference type="ARBA" id="ARBA00023125"/>
    </source>
</evidence>
<dbReference type="RefSeq" id="WP_136535082.1">
    <property type="nucleotide sequence ID" value="NZ_STGY01000054.1"/>
</dbReference>
<dbReference type="SUPFAM" id="SSF53822">
    <property type="entry name" value="Periplasmic binding protein-like I"/>
    <property type="match status" value="1"/>
</dbReference>
<proteinExistence type="predicted"/>
<dbReference type="Pfam" id="PF13377">
    <property type="entry name" value="Peripla_BP_3"/>
    <property type="match status" value="1"/>
</dbReference>
<dbReference type="Gene3D" id="1.10.260.40">
    <property type="entry name" value="lambda repressor-like DNA-binding domains"/>
    <property type="match status" value="1"/>
</dbReference>
<dbReference type="CDD" id="cd01392">
    <property type="entry name" value="HTH_LacI"/>
    <property type="match status" value="1"/>
</dbReference>
<dbReference type="InterPro" id="IPR010982">
    <property type="entry name" value="Lambda_DNA-bd_dom_sf"/>
</dbReference>
<dbReference type="SMART" id="SM00354">
    <property type="entry name" value="HTH_LACI"/>
    <property type="match status" value="1"/>
</dbReference>
<dbReference type="GO" id="GO:0003700">
    <property type="term" value="F:DNA-binding transcription factor activity"/>
    <property type="evidence" value="ECO:0007669"/>
    <property type="project" value="TreeGrafter"/>
</dbReference>
<dbReference type="AlphaFoldDB" id="A0A4V4HSA6"/>
<dbReference type="CDD" id="cd06267">
    <property type="entry name" value="PBP1_LacI_sugar_binding-like"/>
    <property type="match status" value="1"/>
</dbReference>
<gene>
    <name evidence="5" type="ORF">FAB82_13610</name>
</gene>